<reference evidence="2 3" key="1">
    <citation type="journal article" date="2004" name="Proc. Natl. Acad. Sci. U.S.A.">
        <title>Genome sequence of Picrophilus torridus and its implications for life around pH 0.</title>
        <authorList>
            <person name="Futterer O."/>
            <person name="Angelov A."/>
            <person name="Liesegang H."/>
            <person name="Gottschalk G."/>
            <person name="Schleper C."/>
            <person name="Schepers B."/>
            <person name="Dock C."/>
            <person name="Antranikian G."/>
            <person name="Liebl W."/>
        </authorList>
    </citation>
    <scope>NUCLEOTIDE SEQUENCE [LARGE SCALE GENOMIC DNA]</scope>
    <source>
        <strain evidence="3">ATCC 700027 / DSM 9790 / JCM 10055 / NBRC 100828</strain>
    </source>
</reference>
<dbReference type="PROSITE" id="PS51186">
    <property type="entry name" value="GNAT"/>
    <property type="match status" value="1"/>
</dbReference>
<dbReference type="AlphaFoldDB" id="Q6L163"/>
<dbReference type="InterPro" id="IPR000182">
    <property type="entry name" value="GNAT_dom"/>
</dbReference>
<protein>
    <submittedName>
        <fullName evidence="2">Acetyltransferase</fullName>
        <ecNumber evidence="2">2.3.1.-</ecNumber>
    </submittedName>
</protein>
<dbReference type="GO" id="GO:0016747">
    <property type="term" value="F:acyltransferase activity, transferring groups other than amino-acyl groups"/>
    <property type="evidence" value="ECO:0007669"/>
    <property type="project" value="InterPro"/>
</dbReference>
<evidence type="ECO:0000313" key="3">
    <source>
        <dbReference type="Proteomes" id="UP000000438"/>
    </source>
</evidence>
<dbReference type="HOGENOM" id="CLU_013985_19_1_2"/>
<accession>Q6L163</accession>
<gene>
    <name evidence="2" type="ordered locus">PTO0704</name>
</gene>
<sequence>MIFMIWKRHLESKDYIIREANPRDARQIIDCMQSVMDEKIYLVGEYYLLTERGEQERLKNPDELTLVCEINNKIVGVLTLQRGFYKKNRHTANLGIAIMSGYRGIGIGTRMIRQALEWARDHGIEKVNLEVFSSNKNAISLYKHLGFEIEGIRKNQFIINGSYVDDILMTIYTSESMKN</sequence>
<dbReference type="KEGG" id="pto:PTO0704"/>
<proteinExistence type="predicted"/>
<dbReference type="EC" id="2.3.1.-" evidence="2"/>
<evidence type="ECO:0000259" key="1">
    <source>
        <dbReference type="PROSITE" id="PS51186"/>
    </source>
</evidence>
<name>Q6L163_PICTO</name>
<dbReference type="InParanoid" id="Q6L163"/>
<dbReference type="EMBL" id="AE017261">
    <property type="protein sequence ID" value="AAT43289.1"/>
    <property type="molecule type" value="Genomic_DNA"/>
</dbReference>
<dbReference type="PANTHER" id="PTHR43072">
    <property type="entry name" value="N-ACETYLTRANSFERASE"/>
    <property type="match status" value="1"/>
</dbReference>
<keyword evidence="2" id="KW-0808">Transferase</keyword>
<dbReference type="PaxDb" id="263820-PTO0704"/>
<feature type="domain" description="N-acetyltransferase" evidence="1">
    <location>
        <begin position="15"/>
        <end position="174"/>
    </location>
</feature>
<dbReference type="Pfam" id="PF00583">
    <property type="entry name" value="Acetyltransf_1"/>
    <property type="match status" value="1"/>
</dbReference>
<dbReference type="Gene3D" id="3.40.630.30">
    <property type="match status" value="1"/>
</dbReference>
<keyword evidence="2" id="KW-0012">Acyltransferase</keyword>
<dbReference type="eggNOG" id="arCOG00826">
    <property type="taxonomic scope" value="Archaea"/>
</dbReference>
<dbReference type="SUPFAM" id="SSF55729">
    <property type="entry name" value="Acyl-CoA N-acyltransferases (Nat)"/>
    <property type="match status" value="1"/>
</dbReference>
<dbReference type="Proteomes" id="UP000000438">
    <property type="component" value="Chromosome"/>
</dbReference>
<organism evidence="2 3">
    <name type="scientific">Picrophilus torridus (strain ATCC 700027 / DSM 9790 / JCM 10055 / NBRC 100828 / KAW 2/3)</name>
    <dbReference type="NCBI Taxonomy" id="1122961"/>
    <lineage>
        <taxon>Archaea</taxon>
        <taxon>Methanobacteriati</taxon>
        <taxon>Thermoplasmatota</taxon>
        <taxon>Thermoplasmata</taxon>
        <taxon>Thermoplasmatales</taxon>
        <taxon>Picrophilaceae</taxon>
        <taxon>Picrophilus</taxon>
    </lineage>
</organism>
<evidence type="ECO:0000313" key="2">
    <source>
        <dbReference type="EMBL" id="AAT43289.1"/>
    </source>
</evidence>
<dbReference type="CDD" id="cd04301">
    <property type="entry name" value="NAT_SF"/>
    <property type="match status" value="1"/>
</dbReference>
<dbReference type="InterPro" id="IPR016181">
    <property type="entry name" value="Acyl_CoA_acyltransferase"/>
</dbReference>
<dbReference type="STRING" id="263820.PTO0704"/>